<dbReference type="Gene3D" id="1.10.260.40">
    <property type="entry name" value="lambda repressor-like DNA-binding domains"/>
    <property type="match status" value="1"/>
</dbReference>
<gene>
    <name evidence="6" type="ORF">SAMN04489725_102189</name>
</gene>
<dbReference type="Pfam" id="PF00356">
    <property type="entry name" value="LacI"/>
    <property type="match status" value="1"/>
</dbReference>
<dbReference type="PROSITE" id="PS00356">
    <property type="entry name" value="HTH_LACI_1"/>
    <property type="match status" value="1"/>
</dbReference>
<dbReference type="STRING" id="89784.SAMN04489725_102189"/>
<evidence type="ECO:0000259" key="5">
    <source>
        <dbReference type="PROSITE" id="PS50943"/>
    </source>
</evidence>
<dbReference type="GO" id="GO:0000976">
    <property type="term" value="F:transcription cis-regulatory region binding"/>
    <property type="evidence" value="ECO:0007669"/>
    <property type="project" value="TreeGrafter"/>
</dbReference>
<evidence type="ECO:0000256" key="1">
    <source>
        <dbReference type="ARBA" id="ARBA00023015"/>
    </source>
</evidence>
<dbReference type="EMBL" id="FNOJ01000002">
    <property type="protein sequence ID" value="SDW15125.1"/>
    <property type="molecule type" value="Genomic_DNA"/>
</dbReference>
<dbReference type="InterPro" id="IPR028082">
    <property type="entry name" value="Peripla_BP_I"/>
</dbReference>
<name>A0A1H2R727_9BACL</name>
<accession>A0A1H2R727</accession>
<dbReference type="Proteomes" id="UP000182589">
    <property type="component" value="Unassembled WGS sequence"/>
</dbReference>
<dbReference type="SUPFAM" id="SSF47413">
    <property type="entry name" value="lambda repressor-like DNA-binding domains"/>
    <property type="match status" value="1"/>
</dbReference>
<keyword evidence="2" id="KW-0238">DNA-binding</keyword>
<dbReference type="CDD" id="cd06267">
    <property type="entry name" value="PBP1_LacI_sugar_binding-like"/>
    <property type="match status" value="1"/>
</dbReference>
<feature type="domain" description="HTH lacI-type" evidence="4">
    <location>
        <begin position="5"/>
        <end position="59"/>
    </location>
</feature>
<dbReference type="InterPro" id="IPR046335">
    <property type="entry name" value="LacI/GalR-like_sensor"/>
</dbReference>
<evidence type="ECO:0000313" key="7">
    <source>
        <dbReference type="Proteomes" id="UP000182589"/>
    </source>
</evidence>
<dbReference type="InterPro" id="IPR001387">
    <property type="entry name" value="Cro/C1-type_HTH"/>
</dbReference>
<dbReference type="SUPFAM" id="SSF53822">
    <property type="entry name" value="Periplasmic binding protein-like I"/>
    <property type="match status" value="1"/>
</dbReference>
<dbReference type="PANTHER" id="PTHR30146:SF109">
    <property type="entry name" value="HTH-TYPE TRANSCRIPTIONAL REGULATOR GALS"/>
    <property type="match status" value="1"/>
</dbReference>
<dbReference type="Gene3D" id="3.40.50.2300">
    <property type="match status" value="2"/>
</dbReference>
<dbReference type="InterPro" id="IPR010982">
    <property type="entry name" value="Lambda_DNA-bd_dom_sf"/>
</dbReference>
<keyword evidence="3" id="KW-0804">Transcription</keyword>
<dbReference type="CDD" id="cd01392">
    <property type="entry name" value="HTH_LacI"/>
    <property type="match status" value="1"/>
</dbReference>
<dbReference type="SMART" id="SM00354">
    <property type="entry name" value="HTH_LACI"/>
    <property type="match status" value="1"/>
</dbReference>
<organism evidence="6 7">
    <name type="scientific">Alicyclobacillus hesperidum</name>
    <dbReference type="NCBI Taxonomy" id="89784"/>
    <lineage>
        <taxon>Bacteria</taxon>
        <taxon>Bacillati</taxon>
        <taxon>Bacillota</taxon>
        <taxon>Bacilli</taxon>
        <taxon>Bacillales</taxon>
        <taxon>Alicyclobacillaceae</taxon>
        <taxon>Alicyclobacillus</taxon>
    </lineage>
</organism>
<keyword evidence="7" id="KW-1185">Reference proteome</keyword>
<dbReference type="PANTHER" id="PTHR30146">
    <property type="entry name" value="LACI-RELATED TRANSCRIPTIONAL REPRESSOR"/>
    <property type="match status" value="1"/>
</dbReference>
<sequence>MRKKVTIKDVAKAVGVTPTTVSNVLNGTNRISDETRRRVLQAVEELQYTPNMSARALVKRRTYTIGLFIPASPRVLSDSYFAEALRGMTEVALQYGYVVSIIYSDGLSDSVRQRIDGLVLTELKNKDEYVQYFKRIRLPFVALGRGGDPTLRDYVISDTNRGIREAVNHVYRLGHRHLGYLLGPLGYEYVCERYRTFRRMHAELGLPLDRRLCATGENSREGGASAMRTIFARGVRPTAIFASTDIMALGAIEYLHEHGLRVPDDMSVVGFDDADFSKYVRPSITTVHHDIYRAGREAAFMLIAKLDGREYKRPVTLPVRFVPRESTSTISLSNQ</sequence>
<dbReference type="Pfam" id="PF13377">
    <property type="entry name" value="Peripla_BP_3"/>
    <property type="match status" value="1"/>
</dbReference>
<dbReference type="AlphaFoldDB" id="A0A1H2R727"/>
<reference evidence="7" key="1">
    <citation type="submission" date="2016-10" db="EMBL/GenBank/DDBJ databases">
        <authorList>
            <person name="Varghese N."/>
        </authorList>
    </citation>
    <scope>NUCLEOTIDE SEQUENCE [LARGE SCALE GENOMIC DNA]</scope>
    <source>
        <strain evidence="7">DSM 12489</strain>
    </source>
</reference>
<dbReference type="InterPro" id="IPR000843">
    <property type="entry name" value="HTH_LacI"/>
</dbReference>
<protein>
    <submittedName>
        <fullName evidence="6">Transcriptional regulator, LacI family</fullName>
    </submittedName>
</protein>
<dbReference type="RefSeq" id="WP_074691558.1">
    <property type="nucleotide sequence ID" value="NZ_FNOJ01000002.1"/>
</dbReference>
<dbReference type="PROSITE" id="PS50932">
    <property type="entry name" value="HTH_LACI_2"/>
    <property type="match status" value="1"/>
</dbReference>
<evidence type="ECO:0000259" key="4">
    <source>
        <dbReference type="PROSITE" id="PS50932"/>
    </source>
</evidence>
<keyword evidence="1" id="KW-0805">Transcription regulation</keyword>
<evidence type="ECO:0000256" key="2">
    <source>
        <dbReference type="ARBA" id="ARBA00023125"/>
    </source>
</evidence>
<feature type="domain" description="HTH cro/C1-type" evidence="5">
    <location>
        <begin position="2"/>
        <end position="35"/>
    </location>
</feature>
<dbReference type="GO" id="GO:0003700">
    <property type="term" value="F:DNA-binding transcription factor activity"/>
    <property type="evidence" value="ECO:0007669"/>
    <property type="project" value="TreeGrafter"/>
</dbReference>
<proteinExistence type="predicted"/>
<evidence type="ECO:0000256" key="3">
    <source>
        <dbReference type="ARBA" id="ARBA00023163"/>
    </source>
</evidence>
<dbReference type="PROSITE" id="PS50943">
    <property type="entry name" value="HTH_CROC1"/>
    <property type="match status" value="1"/>
</dbReference>
<evidence type="ECO:0000313" key="6">
    <source>
        <dbReference type="EMBL" id="SDW15125.1"/>
    </source>
</evidence>